<dbReference type="OMA" id="EFWEEYG"/>
<dbReference type="AlphaFoldDB" id="A0A0X2NKT5"/>
<evidence type="ECO:0000256" key="3">
    <source>
        <dbReference type="ARBA" id="ARBA00008017"/>
    </source>
</evidence>
<proteinExistence type="inferred from homology"/>
<feature type="transmembrane region" description="Helical" evidence="9">
    <location>
        <begin position="12"/>
        <end position="35"/>
    </location>
</feature>
<dbReference type="GO" id="GO:0005886">
    <property type="term" value="C:plasma membrane"/>
    <property type="evidence" value="ECO:0007669"/>
    <property type="project" value="UniProtKB-SubCell"/>
</dbReference>
<keyword evidence="5 9" id="KW-0812">Transmembrane</keyword>
<reference evidence="12" key="1">
    <citation type="submission" date="2015-11" db="EMBL/GenBank/DDBJ databases">
        <authorList>
            <person name="Dugat-Bony E."/>
        </authorList>
    </citation>
    <scope>NUCLEOTIDE SEQUENCE [LARGE SCALE GENOMIC DNA]</scope>
    <source>
        <strain evidence="12">Mu292</strain>
    </source>
</reference>
<feature type="transmembrane region" description="Helical" evidence="9">
    <location>
        <begin position="83"/>
        <end position="105"/>
    </location>
</feature>
<feature type="compositionally biased region" description="Basic and acidic residues" evidence="8">
    <location>
        <begin position="300"/>
        <end position="318"/>
    </location>
</feature>
<keyword evidence="4" id="KW-1003">Cell membrane</keyword>
<dbReference type="Pfam" id="PF00924">
    <property type="entry name" value="MS_channel_2nd"/>
    <property type="match status" value="1"/>
</dbReference>
<dbReference type="Gene3D" id="2.30.30.60">
    <property type="match status" value="1"/>
</dbReference>
<evidence type="ECO:0000256" key="6">
    <source>
        <dbReference type="ARBA" id="ARBA00022989"/>
    </source>
</evidence>
<organism evidence="11 12">
    <name type="scientific">Corynebacterium variabile</name>
    <dbReference type="NCBI Taxonomy" id="1727"/>
    <lineage>
        <taxon>Bacteria</taxon>
        <taxon>Bacillati</taxon>
        <taxon>Actinomycetota</taxon>
        <taxon>Actinomycetes</taxon>
        <taxon>Mycobacteriales</taxon>
        <taxon>Corynebacteriaceae</taxon>
        <taxon>Corynebacterium</taxon>
    </lineage>
</organism>
<dbReference type="PANTHER" id="PTHR30460">
    <property type="entry name" value="MODERATE CONDUCTANCE MECHANOSENSITIVE CHANNEL YBIO"/>
    <property type="match status" value="1"/>
</dbReference>
<feature type="domain" description="Mechanosensitive ion channel MscS" evidence="10">
    <location>
        <begin position="107"/>
        <end position="175"/>
    </location>
</feature>
<evidence type="ECO:0000256" key="1">
    <source>
        <dbReference type="ARBA" id="ARBA00004141"/>
    </source>
</evidence>
<feature type="compositionally biased region" description="Polar residues" evidence="8">
    <location>
        <begin position="406"/>
        <end position="415"/>
    </location>
</feature>
<sequence>MNWKYLLLDFWSWIVDHGLTLAAAIIVGILIPRIGRLIVRIVTERKTRGEEQTKSQLALVGALVYILEVVAYFFVIYTVLTNLGVSTVGAAVPATVVSAAIGFGAQTVIGDFLSGFFIISEHQYGVGDTVSFDGVSEQVMGTVVRLTLRSTQIRTVNGELITVPNSQASVTINYSQQWSSAVVDLDIPMTDDDTMTTLSDTVAIVSERAIDTAGVREDILGEVTVMPAMSITAPTAAGVPWSVGMRVTVDVAPATQWKVQRAIRAALINEFWDRFQAPGDRPTPYAGPPTQEFPPTTPPSDKDAKTTTDAPQARDPRPADFTPAGLEDTEDAEDSEGTAEKSTGGPGATDYDAVAADVAENGIWRNIDTKSKFVRVLSLGGRIRPSSAVLLIAIIVLAILAVLSTNPSSGSSNILSPDRWAPATTTSTTEPTTEAPAPQTAVTTPETGDATPTEQDGTVTDDSTRGTGTDTGTGTASPTTTGGQSGEQTDTTGDSSSQTEEPSNPASLFGFNRSGGTDSGDTASPTT</sequence>
<feature type="compositionally biased region" description="Low complexity" evidence="8">
    <location>
        <begin position="456"/>
        <end position="500"/>
    </location>
</feature>
<name>A0A0X2NKT5_9CORY</name>
<feature type="transmembrane region" description="Helical" evidence="9">
    <location>
        <begin position="388"/>
        <end position="405"/>
    </location>
</feature>
<feature type="region of interest" description="Disordered" evidence="8">
    <location>
        <begin position="406"/>
        <end position="527"/>
    </location>
</feature>
<dbReference type="RefSeq" id="WP_014010299.1">
    <property type="nucleotide sequence ID" value="NZ_FAUH01000008.1"/>
</dbReference>
<dbReference type="EMBL" id="FAUH01000008">
    <property type="protein sequence ID" value="CUU66105.1"/>
    <property type="molecule type" value="Genomic_DNA"/>
</dbReference>
<accession>A0A0X2NKT5</accession>
<dbReference type="InterPro" id="IPR010920">
    <property type="entry name" value="LSM_dom_sf"/>
</dbReference>
<dbReference type="SUPFAM" id="SSF82861">
    <property type="entry name" value="Mechanosensitive channel protein MscS (YggB), transmembrane region"/>
    <property type="match status" value="1"/>
</dbReference>
<keyword evidence="7 9" id="KW-0472">Membrane</keyword>
<evidence type="ECO:0000313" key="11">
    <source>
        <dbReference type="EMBL" id="CUU66105.1"/>
    </source>
</evidence>
<evidence type="ECO:0000313" key="12">
    <source>
        <dbReference type="Proteomes" id="UP000182498"/>
    </source>
</evidence>
<dbReference type="PANTHER" id="PTHR30460:SF0">
    <property type="entry name" value="MODERATE CONDUCTANCE MECHANOSENSITIVE CHANNEL YBIO"/>
    <property type="match status" value="1"/>
</dbReference>
<dbReference type="OrthoDB" id="4638917at2"/>
<dbReference type="Gene3D" id="1.10.287.1260">
    <property type="match status" value="1"/>
</dbReference>
<evidence type="ECO:0000259" key="10">
    <source>
        <dbReference type="Pfam" id="PF00924"/>
    </source>
</evidence>
<feature type="compositionally biased region" description="Low complexity" evidence="8">
    <location>
        <begin position="421"/>
        <end position="447"/>
    </location>
</feature>
<dbReference type="GO" id="GO:0008381">
    <property type="term" value="F:mechanosensitive monoatomic ion channel activity"/>
    <property type="evidence" value="ECO:0007669"/>
    <property type="project" value="InterPro"/>
</dbReference>
<keyword evidence="6 9" id="KW-1133">Transmembrane helix</keyword>
<feature type="transmembrane region" description="Helical" evidence="9">
    <location>
        <begin position="56"/>
        <end position="77"/>
    </location>
</feature>
<dbReference type="InterPro" id="IPR023408">
    <property type="entry name" value="MscS_beta-dom_sf"/>
</dbReference>
<protein>
    <submittedName>
        <fullName evidence="11">Small-conductance mechanosensitive channel</fullName>
    </submittedName>
</protein>
<comment type="similarity">
    <text evidence="3">Belongs to the MscS (TC 1.A.23) family.</text>
</comment>
<evidence type="ECO:0000256" key="7">
    <source>
        <dbReference type="ARBA" id="ARBA00023136"/>
    </source>
</evidence>
<dbReference type="InterPro" id="IPR006685">
    <property type="entry name" value="MscS_channel_2nd"/>
</dbReference>
<feature type="compositionally biased region" description="Pro residues" evidence="8">
    <location>
        <begin position="285"/>
        <end position="298"/>
    </location>
</feature>
<comment type="subcellular location">
    <subcellularLocation>
        <location evidence="2">Cell membrane</location>
    </subcellularLocation>
    <subcellularLocation>
        <location evidence="1">Membrane</location>
        <topology evidence="1">Multi-pass membrane protein</topology>
    </subcellularLocation>
</comment>
<feature type="region of interest" description="Disordered" evidence="8">
    <location>
        <begin position="278"/>
        <end position="350"/>
    </location>
</feature>
<feature type="compositionally biased region" description="Acidic residues" evidence="8">
    <location>
        <begin position="327"/>
        <end position="337"/>
    </location>
</feature>
<dbReference type="InterPro" id="IPR011014">
    <property type="entry name" value="MscS_channel_TM-2"/>
</dbReference>
<evidence type="ECO:0000256" key="4">
    <source>
        <dbReference type="ARBA" id="ARBA00022475"/>
    </source>
</evidence>
<evidence type="ECO:0000256" key="5">
    <source>
        <dbReference type="ARBA" id="ARBA00022692"/>
    </source>
</evidence>
<dbReference type="SUPFAM" id="SSF50182">
    <property type="entry name" value="Sm-like ribonucleoproteins"/>
    <property type="match status" value="1"/>
</dbReference>
<evidence type="ECO:0000256" key="8">
    <source>
        <dbReference type="SAM" id="MobiDB-lite"/>
    </source>
</evidence>
<dbReference type="InterPro" id="IPR045276">
    <property type="entry name" value="YbiO_bact"/>
</dbReference>
<evidence type="ECO:0000256" key="2">
    <source>
        <dbReference type="ARBA" id="ARBA00004236"/>
    </source>
</evidence>
<gene>
    <name evidence="11" type="ORF">CVAR292_01443</name>
</gene>
<evidence type="ECO:0000256" key="9">
    <source>
        <dbReference type="SAM" id="Phobius"/>
    </source>
</evidence>
<keyword evidence="12" id="KW-1185">Reference proteome</keyword>
<dbReference type="Proteomes" id="UP000182498">
    <property type="component" value="Unassembled WGS sequence"/>
</dbReference>
<feature type="compositionally biased region" description="Polar residues" evidence="8">
    <location>
        <begin position="514"/>
        <end position="527"/>
    </location>
</feature>